<dbReference type="Pfam" id="PF00135">
    <property type="entry name" value="COesterase"/>
    <property type="match status" value="1"/>
</dbReference>
<name>A0A919VZF5_9ACTN</name>
<dbReference type="SUPFAM" id="SSF53474">
    <property type="entry name" value="alpha/beta-Hydrolases"/>
    <property type="match status" value="1"/>
</dbReference>
<sequence length="490" mass="50645">MIAVRTTAGQVRGRAWGAGRAFLGIPYAEPPYGERRFRAPQPRRPWSGVRDCVAYGPTPQRRALMEVTAIPEPSIPGDDVLTLNVFTPGPAAAGLPVLLYIHGGGYVAGSPASPWYDGAAFNRDGVVVVTIAYRLGFEGYGYLPGTAANRGVLDQILALHWVRDNIAAFGGDPGRVTIAGQSAGGGSVMHLLVAPAARGLFHGAIAISGSPGDRTAADATTVTRELAGRLGVRPDLAGFAGVGELDLVAAQSSRAGIGGPPTREGVLGAIAALSAGLPMAPMIDGEVLPWTVAEGLARGESADVPLLVGTTRDEFSMIALGAAALFDDADPAGLLVGTGLRPDVAAGYAAALADRSPAAVLGQSVTDRVFRRHLLQWAELRAGAAAPTFVYDFAWRSGADGLSGHCLDVPFAWDVLAQEHVARLAGEAPPQELADAVHGAYTAFIRDADPGWPAWDAKEPVMTWDATGAVTGAEAYESARLLMTSLPAPG</sequence>
<reference evidence="5 6" key="1">
    <citation type="submission" date="2021-03" db="EMBL/GenBank/DDBJ databases">
        <title>Whole genome shotgun sequence of Actinoplanes toevensis NBRC 105298.</title>
        <authorList>
            <person name="Komaki H."/>
            <person name="Tamura T."/>
        </authorList>
    </citation>
    <scope>NUCLEOTIDE SEQUENCE [LARGE SCALE GENOMIC DNA]</scope>
    <source>
        <strain evidence="5 6">NBRC 105298</strain>
    </source>
</reference>
<protein>
    <recommendedName>
        <fullName evidence="3">Carboxylic ester hydrolase</fullName>
        <ecNumber evidence="3">3.1.1.-</ecNumber>
    </recommendedName>
</protein>
<comment type="similarity">
    <text evidence="1 3">Belongs to the type-B carboxylesterase/lipase family.</text>
</comment>
<dbReference type="InterPro" id="IPR029058">
    <property type="entry name" value="AB_hydrolase_fold"/>
</dbReference>
<accession>A0A919VZF5</accession>
<dbReference type="Gene3D" id="3.40.50.1820">
    <property type="entry name" value="alpha/beta hydrolase"/>
    <property type="match status" value="1"/>
</dbReference>
<dbReference type="EMBL" id="BOQN01000022">
    <property type="protein sequence ID" value="GIM90077.1"/>
    <property type="molecule type" value="Genomic_DNA"/>
</dbReference>
<gene>
    <name evidence="5" type="ORF">Ato02nite_018700</name>
</gene>
<dbReference type="PANTHER" id="PTHR11559">
    <property type="entry name" value="CARBOXYLESTERASE"/>
    <property type="match status" value="1"/>
</dbReference>
<dbReference type="RefSeq" id="WP_213006011.1">
    <property type="nucleotide sequence ID" value="NZ_BOQN01000022.1"/>
</dbReference>
<evidence type="ECO:0000256" key="1">
    <source>
        <dbReference type="ARBA" id="ARBA00005964"/>
    </source>
</evidence>
<dbReference type="InterPro" id="IPR050309">
    <property type="entry name" value="Type-B_Carboxylest/Lipase"/>
</dbReference>
<dbReference type="InterPro" id="IPR019826">
    <property type="entry name" value="Carboxylesterase_B_AS"/>
</dbReference>
<dbReference type="EC" id="3.1.1.-" evidence="3"/>
<evidence type="ECO:0000259" key="4">
    <source>
        <dbReference type="Pfam" id="PF00135"/>
    </source>
</evidence>
<feature type="domain" description="Carboxylesterase type B" evidence="4">
    <location>
        <begin position="4"/>
        <end position="319"/>
    </location>
</feature>
<dbReference type="GO" id="GO:0016787">
    <property type="term" value="F:hydrolase activity"/>
    <property type="evidence" value="ECO:0007669"/>
    <property type="project" value="UniProtKB-KW"/>
</dbReference>
<proteinExistence type="inferred from homology"/>
<dbReference type="PROSITE" id="PS00122">
    <property type="entry name" value="CARBOXYLESTERASE_B_1"/>
    <property type="match status" value="1"/>
</dbReference>
<comment type="caution">
    <text evidence="5">The sequence shown here is derived from an EMBL/GenBank/DDBJ whole genome shotgun (WGS) entry which is preliminary data.</text>
</comment>
<evidence type="ECO:0000313" key="6">
    <source>
        <dbReference type="Proteomes" id="UP000677082"/>
    </source>
</evidence>
<evidence type="ECO:0000256" key="3">
    <source>
        <dbReference type="RuleBase" id="RU361235"/>
    </source>
</evidence>
<evidence type="ECO:0000256" key="2">
    <source>
        <dbReference type="ARBA" id="ARBA00022801"/>
    </source>
</evidence>
<dbReference type="Proteomes" id="UP000677082">
    <property type="component" value="Unassembled WGS sequence"/>
</dbReference>
<evidence type="ECO:0000313" key="5">
    <source>
        <dbReference type="EMBL" id="GIM90077.1"/>
    </source>
</evidence>
<dbReference type="AlphaFoldDB" id="A0A919VZF5"/>
<dbReference type="InterPro" id="IPR002018">
    <property type="entry name" value="CarbesteraseB"/>
</dbReference>
<organism evidence="5 6">
    <name type="scientific">Paractinoplanes toevensis</name>
    <dbReference type="NCBI Taxonomy" id="571911"/>
    <lineage>
        <taxon>Bacteria</taxon>
        <taxon>Bacillati</taxon>
        <taxon>Actinomycetota</taxon>
        <taxon>Actinomycetes</taxon>
        <taxon>Micromonosporales</taxon>
        <taxon>Micromonosporaceae</taxon>
        <taxon>Paractinoplanes</taxon>
    </lineage>
</organism>
<keyword evidence="2 3" id="KW-0378">Hydrolase</keyword>
<keyword evidence="6" id="KW-1185">Reference proteome</keyword>